<evidence type="ECO:0000313" key="1">
    <source>
        <dbReference type="EMBL" id="ARW69429.1"/>
    </source>
</evidence>
<dbReference type="EMBL" id="MF101456">
    <property type="protein sequence ID" value="ARW69429.1"/>
    <property type="molecule type" value="Genomic_DNA"/>
</dbReference>
<keyword evidence="1" id="KW-0934">Plastid</keyword>
<geneLocation type="chloroplast" evidence="1"/>
<organism evidence="1">
    <name type="scientific">Polysiphonia sp</name>
    <dbReference type="NCBI Taxonomy" id="1967842"/>
    <lineage>
        <taxon>Eukaryota</taxon>
        <taxon>Rhodophyta</taxon>
        <taxon>Florideophyceae</taxon>
        <taxon>Rhodymeniophycidae</taxon>
        <taxon>Ceramiales</taxon>
        <taxon>Rhodomelaceae</taxon>
        <taxon>Polysiphonioideae</taxon>
        <taxon>Polysiphonia</taxon>
    </lineage>
</organism>
<proteinExistence type="predicted"/>
<keyword evidence="1" id="KW-0150">Chloroplast</keyword>
<accession>A0A1Z1MU73</accession>
<protein>
    <submittedName>
        <fullName evidence="1">Uncharacterized protein</fullName>
    </submittedName>
</protein>
<dbReference type="AlphaFoldDB" id="A0A1Z1MU73"/>
<sequence>MRFVMFFNYKKIQYNYVILYYIIKLIMKKNNLENSLNNYK</sequence>
<name>A0A1Z1MU73_9FLOR</name>
<gene>
    <name evidence="1" type="primary">orf40</name>
</gene>
<reference evidence="1" key="1">
    <citation type="journal article" date="2017" name="J. Phycol.">
        <title>Analysis of chloroplast genomes and a supermatrix inform reclassification of the Rhodomelaceae (Rhodophyta).</title>
        <authorList>
            <person name="Diaz-Tapia P."/>
            <person name="Maggs C.A."/>
            <person name="West J.A."/>
            <person name="Verbruggen H."/>
        </authorList>
    </citation>
    <scope>NUCLEOTIDE SEQUENCE</scope>
    <source>
        <strain evidence="1">PD1760</strain>
    </source>
</reference>